<feature type="domain" description="Peptidase C45 hydrolase" evidence="1">
    <location>
        <begin position="104"/>
        <end position="311"/>
    </location>
</feature>
<dbReference type="PANTHER" id="PTHR34180:SF1">
    <property type="entry name" value="BETA-ALANYL-DOPAMINE_CARCININE HYDROLASE"/>
    <property type="match status" value="1"/>
</dbReference>
<proteinExistence type="predicted"/>
<dbReference type="InterPro" id="IPR047794">
    <property type="entry name" value="C45_proenzyme-like"/>
</dbReference>
<reference evidence="2 3" key="1">
    <citation type="submission" date="2019-03" db="EMBL/GenBank/DDBJ databases">
        <title>Genomic Encyclopedia of Type Strains, Phase IV (KMG-IV): sequencing the most valuable type-strain genomes for metagenomic binning, comparative biology and taxonomic classification.</title>
        <authorList>
            <person name="Goeker M."/>
        </authorList>
    </citation>
    <scope>NUCLEOTIDE SEQUENCE [LARGE SCALE GENOMIC DNA]</scope>
    <source>
        <strain evidence="2 3">DSM 25894</strain>
    </source>
</reference>
<evidence type="ECO:0000259" key="1">
    <source>
        <dbReference type="Pfam" id="PF03417"/>
    </source>
</evidence>
<dbReference type="PANTHER" id="PTHR34180">
    <property type="entry name" value="PEPTIDASE C45"/>
    <property type="match status" value="1"/>
</dbReference>
<organism evidence="2 3">
    <name type="scientific">Melghiribacillus thermohalophilus</name>
    <dbReference type="NCBI Taxonomy" id="1324956"/>
    <lineage>
        <taxon>Bacteria</taxon>
        <taxon>Bacillati</taxon>
        <taxon>Bacillota</taxon>
        <taxon>Bacilli</taxon>
        <taxon>Bacillales</taxon>
        <taxon>Bacillaceae</taxon>
        <taxon>Melghiribacillus</taxon>
    </lineage>
</organism>
<dbReference type="RefSeq" id="WP_132372002.1">
    <property type="nucleotide sequence ID" value="NZ_SMAN01000012.1"/>
</dbReference>
<dbReference type="AlphaFoldDB" id="A0A4R3MZ95"/>
<dbReference type="Proteomes" id="UP000294650">
    <property type="component" value="Unassembled WGS sequence"/>
</dbReference>
<dbReference type="CDD" id="cd01935">
    <property type="entry name" value="Ntn_CGH_like"/>
    <property type="match status" value="1"/>
</dbReference>
<dbReference type="EMBL" id="SMAN01000012">
    <property type="protein sequence ID" value="TCT20936.1"/>
    <property type="molecule type" value="Genomic_DNA"/>
</dbReference>
<dbReference type="InterPro" id="IPR047801">
    <property type="entry name" value="Peptidase_C45"/>
</dbReference>
<dbReference type="Gene3D" id="3.60.60.10">
    <property type="entry name" value="Penicillin V Acylase, Chain A"/>
    <property type="match status" value="1"/>
</dbReference>
<keyword evidence="2" id="KW-0378">Hydrolase</keyword>
<keyword evidence="3" id="KW-1185">Reference proteome</keyword>
<dbReference type="GO" id="GO:0016787">
    <property type="term" value="F:hydrolase activity"/>
    <property type="evidence" value="ECO:0007669"/>
    <property type="project" value="UniProtKB-KW"/>
</dbReference>
<dbReference type="OrthoDB" id="8617387at2"/>
<sequence length="350" mass="40743">MRQIYSDVITFRGSYYAFGFFQGERLQDSLIIHNRKKQKRIRKPRFSIDVQEAKHWITAFSEGVWEELIGLQDSLKWPMEEVLAEFGGYRLDYVRSGCSIMIGDDYFVRNYDYMPKTYEGRYVLFQPEDQGMATIGPGQRITGRMDGMNEAGLVIGYNFTHRKKPKDGFICCMIARLVLESSRNCDEAIERLREIPHRHSFSYIIFDRSGASYVIEASPRGTEVRKANLCTNHFEIMTEENRHHLEDSYKRMEILKGNQPYILSAKDAFRLLNETDRGIFSKQYRNWAGTIHTSAYFPGNLQAWFALGGDAEPYEINFGDWLDGNEVSIKRFYGSVDTDIPFAHMDEKAY</sequence>
<comment type="caution">
    <text evidence="2">The sequence shown here is derived from an EMBL/GenBank/DDBJ whole genome shotgun (WGS) entry which is preliminary data.</text>
</comment>
<name>A0A4R3MZ95_9BACI</name>
<dbReference type="NCBIfam" id="NF040521">
    <property type="entry name" value="C45_proenzyme"/>
    <property type="match status" value="1"/>
</dbReference>
<gene>
    <name evidence="2" type="ORF">EDD68_11264</name>
</gene>
<evidence type="ECO:0000313" key="2">
    <source>
        <dbReference type="EMBL" id="TCT20936.1"/>
    </source>
</evidence>
<evidence type="ECO:0000313" key="3">
    <source>
        <dbReference type="Proteomes" id="UP000294650"/>
    </source>
</evidence>
<dbReference type="InterPro" id="IPR029055">
    <property type="entry name" value="Ntn_hydrolases_N"/>
</dbReference>
<dbReference type="Pfam" id="PF03417">
    <property type="entry name" value="AAT"/>
    <property type="match status" value="1"/>
</dbReference>
<dbReference type="InterPro" id="IPR005079">
    <property type="entry name" value="Peptidase_C45_hydrolase"/>
</dbReference>
<protein>
    <submittedName>
        <fullName evidence="2">Putative choloylglycine hydrolase</fullName>
    </submittedName>
</protein>
<accession>A0A4R3MZ95</accession>
<dbReference type="SUPFAM" id="SSF56235">
    <property type="entry name" value="N-terminal nucleophile aminohydrolases (Ntn hydrolases)"/>
    <property type="match status" value="1"/>
</dbReference>